<comment type="caution">
    <text evidence="3">The sequence shown here is derived from an EMBL/GenBank/DDBJ whole genome shotgun (WGS) entry which is preliminary data.</text>
</comment>
<feature type="domain" description="DUF4954" evidence="1">
    <location>
        <begin position="3"/>
        <end position="424"/>
    </location>
</feature>
<evidence type="ECO:0000259" key="2">
    <source>
        <dbReference type="Pfam" id="PF20683"/>
    </source>
</evidence>
<dbReference type="Gene3D" id="2.160.10.10">
    <property type="entry name" value="Hexapeptide repeat proteins"/>
    <property type="match status" value="1"/>
</dbReference>
<dbReference type="PATRIC" id="fig|1411148.3.peg.1117"/>
<dbReference type="Pfam" id="PF16314">
    <property type="entry name" value="DUF4954"/>
    <property type="match status" value="1"/>
</dbReference>
<dbReference type="InterPro" id="IPR011004">
    <property type="entry name" value="Trimer_LpxA-like_sf"/>
</dbReference>
<gene>
    <name evidence="3" type="ORF">N425_07320</name>
</gene>
<evidence type="ECO:0000313" key="3">
    <source>
        <dbReference type="EMBL" id="ETK01881.1"/>
    </source>
</evidence>
<proteinExistence type="predicted"/>
<organism evidence="3 4">
    <name type="scientific">Tannerella sp. oral taxon BU063 isolate Cell 2</name>
    <dbReference type="NCBI Taxonomy" id="1411148"/>
    <lineage>
        <taxon>Bacteria</taxon>
        <taxon>Pseudomonadati</taxon>
        <taxon>Bacteroidota</taxon>
        <taxon>Bacteroidia</taxon>
        <taxon>Bacteroidales</taxon>
        <taxon>Tannerellaceae</taxon>
        <taxon>Tannerella</taxon>
    </lineage>
</organism>
<dbReference type="Pfam" id="PF20683">
    <property type="entry name" value="DUF6819"/>
    <property type="match status" value="1"/>
</dbReference>
<dbReference type="InterPro" id="IPR032533">
    <property type="entry name" value="DUF4954"/>
</dbReference>
<evidence type="ECO:0000259" key="1">
    <source>
        <dbReference type="Pfam" id="PF16314"/>
    </source>
</evidence>
<evidence type="ECO:0000313" key="4">
    <source>
        <dbReference type="Proteomes" id="UP000018837"/>
    </source>
</evidence>
<sequence length="614" mass="67500">MPYRKLTQCEIDALVASGCEAEDWQRVEVADVGFDPTRLRHVRFSGQISLGSAVDLRDATICDCMVGDGVRINGVRSALAGYEIGRGARLTDIGTMTYRAGTTAGNGVRVAAVNENGGRAVPLFDGLTAQTAHLMVFHRHRTETLRRTFDRIDAYAATIAAVPRGYVGEGATVEGCGRIVDVRIGDRATVCGATLLQNGTILSQPEAPTEVGVGVMARDFILAPGARVVDGAFIERCFVGEACLVEQGFTAIDCLLFANGMFAKGEAVSVFAAPHTVSHHKSSLSIACSLSFANIGSGSNMSNHAYKLGAVHQSVAERGCKFGSNSYVQAPAHFGAYSMITGEHRNHPDTHALPFSYLMDEDGQSMLIPAVNLFRTGTLRDAMKWPNRDHRTADSPRDLIRYDFLNPYLIDRILAAVSLLTRLKEEKPEAKYYTFGNCSIHRHSLQKGITYYREALDVFVGDYLVCGGTIDDSEGPGRGPWIDLSGLVMPHETLEEIVHDDLFGADAAFRQAHARYEEYLGRYVTDRYDLSDADKRREHLKRYISTLDTVRHRLSKEAALEYFGVSQISYGADCPESDRQADFQQVRGEITTDPFLTPLLSEMERKIKLAQDML</sequence>
<reference evidence="3 4" key="1">
    <citation type="submission" date="2013-11" db="EMBL/GenBank/DDBJ databases">
        <title>Single cell genomics of uncultured Tannerella BU063 (oral taxon 286).</title>
        <authorList>
            <person name="Beall C.J."/>
            <person name="Campbell A.G."/>
            <person name="Griffen A.L."/>
            <person name="Podar M."/>
            <person name="Leys E.J."/>
        </authorList>
    </citation>
    <scope>NUCLEOTIDE SEQUENCE [LARGE SCALE GENOMIC DNA]</scope>
    <source>
        <strain evidence="3">Cell 2</strain>
    </source>
</reference>
<protein>
    <recommendedName>
        <fullName evidence="5">DUF4954 domain-containing protein</fullName>
    </recommendedName>
</protein>
<dbReference type="EMBL" id="AYUF01000429">
    <property type="protein sequence ID" value="ETK01881.1"/>
    <property type="molecule type" value="Genomic_DNA"/>
</dbReference>
<evidence type="ECO:0008006" key="5">
    <source>
        <dbReference type="Google" id="ProtNLM"/>
    </source>
</evidence>
<feature type="domain" description="DUF6819" evidence="2">
    <location>
        <begin position="476"/>
        <end position="614"/>
    </location>
</feature>
<dbReference type="InterPro" id="IPR049208">
    <property type="entry name" value="DUF6819"/>
</dbReference>
<dbReference type="AlphaFoldDB" id="W2C602"/>
<dbReference type="SUPFAM" id="SSF51161">
    <property type="entry name" value="Trimeric LpxA-like enzymes"/>
    <property type="match status" value="1"/>
</dbReference>
<name>W2C602_9BACT</name>
<dbReference type="Proteomes" id="UP000018837">
    <property type="component" value="Unassembled WGS sequence"/>
</dbReference>
<accession>W2C602</accession>